<dbReference type="InterPro" id="IPR045098">
    <property type="entry name" value="Fyv10_fam"/>
</dbReference>
<keyword evidence="4" id="KW-0479">Metal-binding</keyword>
<dbReference type="AlphaFoldDB" id="A0A5C3QW14"/>
<dbReference type="PROSITE" id="PS50897">
    <property type="entry name" value="CTLH"/>
    <property type="match status" value="1"/>
</dbReference>
<dbReference type="SMART" id="SM00757">
    <property type="entry name" value="CRA"/>
    <property type="match status" value="1"/>
</dbReference>
<dbReference type="PROSITE" id="PS51867">
    <property type="entry name" value="ZF_RING_GID"/>
    <property type="match status" value="1"/>
</dbReference>
<feature type="coiled-coil region" evidence="8">
    <location>
        <begin position="63"/>
        <end position="93"/>
    </location>
</feature>
<evidence type="ECO:0000313" key="11">
    <source>
        <dbReference type="EMBL" id="TFL04711.1"/>
    </source>
</evidence>
<organism evidence="11 12">
    <name type="scientific">Pterulicium gracile</name>
    <dbReference type="NCBI Taxonomy" id="1884261"/>
    <lineage>
        <taxon>Eukaryota</taxon>
        <taxon>Fungi</taxon>
        <taxon>Dikarya</taxon>
        <taxon>Basidiomycota</taxon>
        <taxon>Agaricomycotina</taxon>
        <taxon>Agaricomycetes</taxon>
        <taxon>Agaricomycetidae</taxon>
        <taxon>Agaricales</taxon>
        <taxon>Pleurotineae</taxon>
        <taxon>Pterulaceae</taxon>
        <taxon>Pterulicium</taxon>
    </lineage>
</organism>
<keyword evidence="3" id="KW-0963">Cytoplasm</keyword>
<reference evidence="11 12" key="1">
    <citation type="journal article" date="2019" name="Nat. Ecol. Evol.">
        <title>Megaphylogeny resolves global patterns of mushroom evolution.</title>
        <authorList>
            <person name="Varga T."/>
            <person name="Krizsan K."/>
            <person name="Foldi C."/>
            <person name="Dima B."/>
            <person name="Sanchez-Garcia M."/>
            <person name="Sanchez-Ramirez S."/>
            <person name="Szollosi G.J."/>
            <person name="Szarkandi J.G."/>
            <person name="Papp V."/>
            <person name="Albert L."/>
            <person name="Andreopoulos W."/>
            <person name="Angelini C."/>
            <person name="Antonin V."/>
            <person name="Barry K.W."/>
            <person name="Bougher N.L."/>
            <person name="Buchanan P."/>
            <person name="Buyck B."/>
            <person name="Bense V."/>
            <person name="Catcheside P."/>
            <person name="Chovatia M."/>
            <person name="Cooper J."/>
            <person name="Damon W."/>
            <person name="Desjardin D."/>
            <person name="Finy P."/>
            <person name="Geml J."/>
            <person name="Haridas S."/>
            <person name="Hughes K."/>
            <person name="Justo A."/>
            <person name="Karasinski D."/>
            <person name="Kautmanova I."/>
            <person name="Kiss B."/>
            <person name="Kocsube S."/>
            <person name="Kotiranta H."/>
            <person name="LaButti K.M."/>
            <person name="Lechner B.E."/>
            <person name="Liimatainen K."/>
            <person name="Lipzen A."/>
            <person name="Lukacs Z."/>
            <person name="Mihaltcheva S."/>
            <person name="Morgado L.N."/>
            <person name="Niskanen T."/>
            <person name="Noordeloos M.E."/>
            <person name="Ohm R.A."/>
            <person name="Ortiz-Santana B."/>
            <person name="Ovrebo C."/>
            <person name="Racz N."/>
            <person name="Riley R."/>
            <person name="Savchenko A."/>
            <person name="Shiryaev A."/>
            <person name="Soop K."/>
            <person name="Spirin V."/>
            <person name="Szebenyi C."/>
            <person name="Tomsovsky M."/>
            <person name="Tulloss R.E."/>
            <person name="Uehling J."/>
            <person name="Grigoriev I.V."/>
            <person name="Vagvolgyi C."/>
            <person name="Papp T."/>
            <person name="Martin F.M."/>
            <person name="Miettinen O."/>
            <person name="Hibbett D.S."/>
            <person name="Nagy L.G."/>
        </authorList>
    </citation>
    <scope>NUCLEOTIDE SEQUENCE [LARGE SCALE GENOMIC DNA]</scope>
    <source>
        <strain evidence="11 12">CBS 309.79</strain>
    </source>
</reference>
<dbReference type="STRING" id="1884261.A0A5C3QW14"/>
<evidence type="ECO:0000256" key="3">
    <source>
        <dbReference type="ARBA" id="ARBA00022490"/>
    </source>
</evidence>
<evidence type="ECO:0000256" key="1">
    <source>
        <dbReference type="ARBA" id="ARBA00004496"/>
    </source>
</evidence>
<dbReference type="EMBL" id="ML178818">
    <property type="protein sequence ID" value="TFL04711.1"/>
    <property type="molecule type" value="Genomic_DNA"/>
</dbReference>
<dbReference type="InterPro" id="IPR013144">
    <property type="entry name" value="CRA_dom"/>
</dbReference>
<keyword evidence="8" id="KW-0175">Coiled coil</keyword>
<evidence type="ECO:0000259" key="10">
    <source>
        <dbReference type="PROSITE" id="PS51867"/>
    </source>
</evidence>
<evidence type="ECO:0000256" key="6">
    <source>
        <dbReference type="ARBA" id="ARBA00022833"/>
    </source>
</evidence>
<dbReference type="InterPro" id="IPR006595">
    <property type="entry name" value="CTLH_C"/>
</dbReference>
<feature type="domain" description="CTLH" evidence="9">
    <location>
        <begin position="178"/>
        <end position="217"/>
    </location>
</feature>
<dbReference type="Pfam" id="PF10607">
    <property type="entry name" value="CTLH"/>
    <property type="match status" value="1"/>
</dbReference>
<dbReference type="GO" id="GO:0005737">
    <property type="term" value="C:cytoplasm"/>
    <property type="evidence" value="ECO:0007669"/>
    <property type="project" value="UniProtKB-SubCell"/>
</dbReference>
<dbReference type="InterPro" id="IPR024964">
    <property type="entry name" value="CTLH/CRA"/>
</dbReference>
<dbReference type="OrthoDB" id="1933455at2759"/>
<sequence>MSLKLQMNIDGIMLLEQPFARVPCENYRKVFRTSQKYVEKELGGINTTCNDASTKSLSPEESLKAIDSMLSRAENLKRKLNELNGTAGQAAQDTLRARYGHLAAAESFAQSESGQTQFSQWADTRSDRWLVDWMLRAGRETSAKAIASQKGIQKLVDLELFADIRRIEDALRGNSCMEALAWCNENKTQLRKMKSTLEFDLRLQEYVELARARKTHEAMAYSKKYLASWHDTHPQQIKQASALLAFPPTTACGPYKRLYDPGKRVALIESFRVTAYTLHCIPTEPLLHLALYSGLASLKLPACKEHSTKNVDCPVCDTSGGLGALADEVPFSHHVNSTIVCKISGKIMNEDNAPMAFPNGYVYSRLALEDMAMKNNGLVTCPRTKTTCEFKELRKLYIS</sequence>
<dbReference type="GO" id="GO:0061630">
    <property type="term" value="F:ubiquitin protein ligase activity"/>
    <property type="evidence" value="ECO:0007669"/>
    <property type="project" value="InterPro"/>
</dbReference>
<gene>
    <name evidence="11" type="ORF">BDV98DRAFT_562716</name>
</gene>
<name>A0A5C3QW14_9AGAR</name>
<dbReference type="CDD" id="cd16659">
    <property type="entry name" value="RING-Ubox_Emp"/>
    <property type="match status" value="1"/>
</dbReference>
<evidence type="ECO:0000313" key="12">
    <source>
        <dbReference type="Proteomes" id="UP000305067"/>
    </source>
</evidence>
<keyword evidence="5 7" id="KW-0863">Zinc-finger</keyword>
<dbReference type="GO" id="GO:0034657">
    <property type="term" value="C:GID complex"/>
    <property type="evidence" value="ECO:0007669"/>
    <property type="project" value="TreeGrafter"/>
</dbReference>
<keyword evidence="6" id="KW-0862">Zinc</keyword>
<comment type="similarity">
    <text evidence="2">Belongs to the FYV10 family.</text>
</comment>
<evidence type="ECO:0000256" key="2">
    <source>
        <dbReference type="ARBA" id="ARBA00010615"/>
    </source>
</evidence>
<protein>
    <submittedName>
        <fullName evidence="11">CTLH/CRA C-terminal to lish motif domain-containing protein</fullName>
    </submittedName>
</protein>
<proteinExistence type="inferred from homology"/>
<dbReference type="GO" id="GO:0043161">
    <property type="term" value="P:proteasome-mediated ubiquitin-dependent protein catabolic process"/>
    <property type="evidence" value="ECO:0007669"/>
    <property type="project" value="InterPro"/>
</dbReference>
<accession>A0A5C3QW14</accession>
<feature type="zinc finger region" description="RING-Gid-type" evidence="7">
    <location>
        <begin position="313"/>
        <end position="384"/>
    </location>
</feature>
<keyword evidence="12" id="KW-1185">Reference proteome</keyword>
<dbReference type="GO" id="GO:0008270">
    <property type="term" value="F:zinc ion binding"/>
    <property type="evidence" value="ECO:0007669"/>
    <property type="project" value="UniProtKB-KW"/>
</dbReference>
<evidence type="ECO:0000256" key="8">
    <source>
        <dbReference type="SAM" id="Coils"/>
    </source>
</evidence>
<evidence type="ECO:0000259" key="9">
    <source>
        <dbReference type="PROSITE" id="PS50897"/>
    </source>
</evidence>
<feature type="domain" description="RING-Gid-type" evidence="10">
    <location>
        <begin position="313"/>
        <end position="384"/>
    </location>
</feature>
<evidence type="ECO:0000256" key="4">
    <source>
        <dbReference type="ARBA" id="ARBA00022723"/>
    </source>
</evidence>
<dbReference type="SUPFAM" id="SSF57850">
    <property type="entry name" value="RING/U-box"/>
    <property type="match status" value="1"/>
</dbReference>
<dbReference type="SMART" id="SM00668">
    <property type="entry name" value="CTLH"/>
    <property type="match status" value="1"/>
</dbReference>
<evidence type="ECO:0000256" key="5">
    <source>
        <dbReference type="ARBA" id="ARBA00022771"/>
    </source>
</evidence>
<dbReference type="InterPro" id="IPR044063">
    <property type="entry name" value="ZF_RING_GID"/>
</dbReference>
<dbReference type="PANTHER" id="PTHR12170:SF2">
    <property type="entry name" value="E3 UBIQUITIN-PROTEIN TRANSFERASE MAEA"/>
    <property type="match status" value="1"/>
</dbReference>
<comment type="subcellular location">
    <subcellularLocation>
        <location evidence="1">Cytoplasm</location>
    </subcellularLocation>
</comment>
<evidence type="ECO:0000256" key="7">
    <source>
        <dbReference type="PROSITE-ProRule" id="PRU01215"/>
    </source>
</evidence>
<dbReference type="GO" id="GO:0005634">
    <property type="term" value="C:nucleus"/>
    <property type="evidence" value="ECO:0007669"/>
    <property type="project" value="TreeGrafter"/>
</dbReference>
<dbReference type="Proteomes" id="UP000305067">
    <property type="component" value="Unassembled WGS sequence"/>
</dbReference>
<dbReference type="PANTHER" id="PTHR12170">
    <property type="entry name" value="MACROPHAGE ERYTHROBLAST ATTACHER-RELATED"/>
    <property type="match status" value="1"/>
</dbReference>